<dbReference type="Proteomes" id="UP000030185">
    <property type="component" value="Unassembled WGS sequence"/>
</dbReference>
<accession>A0A098LEU4</accession>
<dbReference type="STRING" id="153721.MYP_2679"/>
<proteinExistence type="predicted"/>
<evidence type="ECO:0000313" key="1">
    <source>
        <dbReference type="EMBL" id="GAL85450.1"/>
    </source>
</evidence>
<dbReference type="AlphaFoldDB" id="A0A098LEU4"/>
<name>A0A098LEU4_9BACT</name>
<protein>
    <submittedName>
        <fullName evidence="1">Uncharacterized protein</fullName>
    </submittedName>
</protein>
<reference evidence="1 2" key="1">
    <citation type="submission" date="2014-09" db="EMBL/GenBank/DDBJ databases">
        <title>Sporocytophaga myxococcoides PG-01 genome sequencing.</title>
        <authorList>
            <person name="Liu L."/>
            <person name="Gao P.J."/>
            <person name="Chen G.J."/>
            <person name="Wang L.S."/>
        </authorList>
    </citation>
    <scope>NUCLEOTIDE SEQUENCE [LARGE SCALE GENOMIC DNA]</scope>
    <source>
        <strain evidence="1 2">PG-01</strain>
    </source>
</reference>
<gene>
    <name evidence="1" type="ORF">MYP_2679</name>
</gene>
<sequence length="98" mass="11582">MTLLYELSKNKNLILSFQKILQNMYLQDILKSDIKYLHFLLFQETSNPPTGIFSTVLIYFSEINKGFILIAKHYQTCFVLPSESCFFRISKNLMKLNF</sequence>
<keyword evidence="2" id="KW-1185">Reference proteome</keyword>
<comment type="caution">
    <text evidence="1">The sequence shown here is derived from an EMBL/GenBank/DDBJ whole genome shotgun (WGS) entry which is preliminary data.</text>
</comment>
<dbReference type="EMBL" id="BBLT01000005">
    <property type="protein sequence ID" value="GAL85450.1"/>
    <property type="molecule type" value="Genomic_DNA"/>
</dbReference>
<evidence type="ECO:0000313" key="2">
    <source>
        <dbReference type="Proteomes" id="UP000030185"/>
    </source>
</evidence>
<organism evidence="1 2">
    <name type="scientific">Sporocytophaga myxococcoides</name>
    <dbReference type="NCBI Taxonomy" id="153721"/>
    <lineage>
        <taxon>Bacteria</taxon>
        <taxon>Pseudomonadati</taxon>
        <taxon>Bacteroidota</taxon>
        <taxon>Cytophagia</taxon>
        <taxon>Cytophagales</taxon>
        <taxon>Cytophagaceae</taxon>
        <taxon>Sporocytophaga</taxon>
    </lineage>
</organism>